<comment type="caution">
    <text evidence="1">The sequence shown here is derived from an EMBL/GenBank/DDBJ whole genome shotgun (WGS) entry which is preliminary data.</text>
</comment>
<reference evidence="1" key="1">
    <citation type="submission" date="2021-06" db="EMBL/GenBank/DDBJ databases">
        <authorList>
            <person name="Kallberg Y."/>
            <person name="Tangrot J."/>
            <person name="Rosling A."/>
        </authorList>
    </citation>
    <scope>NUCLEOTIDE SEQUENCE</scope>
    <source>
        <strain evidence="1">MA461A</strain>
    </source>
</reference>
<dbReference type="EMBL" id="CAJVQC010072286">
    <property type="protein sequence ID" value="CAG8811376.1"/>
    <property type="molecule type" value="Genomic_DNA"/>
</dbReference>
<keyword evidence="2" id="KW-1185">Reference proteome</keyword>
<proteinExistence type="predicted"/>
<protein>
    <submittedName>
        <fullName evidence="1">22696_t:CDS:1</fullName>
    </submittedName>
</protein>
<evidence type="ECO:0000313" key="2">
    <source>
        <dbReference type="Proteomes" id="UP000789920"/>
    </source>
</evidence>
<dbReference type="Proteomes" id="UP000789920">
    <property type="component" value="Unassembled WGS sequence"/>
</dbReference>
<accession>A0ACA9RVX9</accession>
<name>A0ACA9RVX9_9GLOM</name>
<feature type="non-terminal residue" evidence="1">
    <location>
        <position position="1"/>
    </location>
</feature>
<sequence length="151" mass="17345">YDSNGDLIRIKLYVTKNIKIILMGFCPNNHSNEKGRINSNCLAINLNRLSNKQRTKLNVKFSKGVIVFTKNDIMDPEVGGSRKSFSENIVSLTEYFMNRFIPKLHNSLKYNHEFITQKQISTFYVLGPLGSFSHELAQEICEILNIDIETI</sequence>
<gene>
    <name evidence="1" type="ORF">RPERSI_LOCUS23293</name>
</gene>
<organism evidence="1 2">
    <name type="scientific">Racocetra persica</name>
    <dbReference type="NCBI Taxonomy" id="160502"/>
    <lineage>
        <taxon>Eukaryota</taxon>
        <taxon>Fungi</taxon>
        <taxon>Fungi incertae sedis</taxon>
        <taxon>Mucoromycota</taxon>
        <taxon>Glomeromycotina</taxon>
        <taxon>Glomeromycetes</taxon>
        <taxon>Diversisporales</taxon>
        <taxon>Gigasporaceae</taxon>
        <taxon>Racocetra</taxon>
    </lineage>
</organism>
<feature type="non-terminal residue" evidence="1">
    <location>
        <position position="151"/>
    </location>
</feature>
<evidence type="ECO:0000313" key="1">
    <source>
        <dbReference type="EMBL" id="CAG8811376.1"/>
    </source>
</evidence>